<dbReference type="EMBL" id="JAEILD010000230">
    <property type="protein sequence ID" value="MBI6653531.1"/>
    <property type="molecule type" value="Genomic_DNA"/>
</dbReference>
<proteinExistence type="predicted"/>
<keyword evidence="2" id="KW-1185">Reference proteome</keyword>
<reference evidence="1 2" key="1">
    <citation type="submission" date="2020-12" db="EMBL/GenBank/DDBJ databases">
        <title>Comparative genomic insights into the epidemiology and virulence of plant pathogenic Pseudomonads from Turkey.</title>
        <authorList>
            <person name="Dillon M."/>
            <person name="Ruiz-Bedoya T."/>
            <person name="Bendalovic-Torma C."/>
            <person name="Guttman K.M."/>
            <person name="Kwak H."/>
            <person name="Middleton M.A."/>
            <person name="Wang P.W."/>
            <person name="Horuz S."/>
            <person name="Aysan Y."/>
            <person name="Guttman D.S."/>
        </authorList>
    </citation>
    <scope>NUCLEOTIDE SEQUENCE [LARGE SCALE GENOMIC DNA]</scope>
    <source>
        <strain evidence="1 2">S4_EA_3a</strain>
    </source>
</reference>
<dbReference type="Proteomes" id="UP000614123">
    <property type="component" value="Unassembled WGS sequence"/>
</dbReference>
<gene>
    <name evidence="1" type="ORF">YA0849_31775</name>
</gene>
<name>A0ABS0VTU2_PSEVE</name>
<sequence length="111" mass="12275">MSDTGPEFCVRMKDDRTARLLQLLTVAGSEGQSAFPGGRPGLICWLGQQLDAHPGDAGHQRVEDLLQRELQRNAESIAKPQALTADEIESLRHDAQLAGQQMKAELDRQKR</sequence>
<evidence type="ECO:0000313" key="1">
    <source>
        <dbReference type="EMBL" id="MBI6653531.1"/>
    </source>
</evidence>
<evidence type="ECO:0000313" key="2">
    <source>
        <dbReference type="Proteomes" id="UP000614123"/>
    </source>
</evidence>
<organism evidence="1 2">
    <name type="scientific">Pseudomonas veronii</name>
    <dbReference type="NCBI Taxonomy" id="76761"/>
    <lineage>
        <taxon>Bacteria</taxon>
        <taxon>Pseudomonadati</taxon>
        <taxon>Pseudomonadota</taxon>
        <taxon>Gammaproteobacteria</taxon>
        <taxon>Pseudomonadales</taxon>
        <taxon>Pseudomonadaceae</taxon>
        <taxon>Pseudomonas</taxon>
    </lineage>
</organism>
<protein>
    <submittedName>
        <fullName evidence="1">Uncharacterized protein</fullName>
    </submittedName>
</protein>
<accession>A0ABS0VTU2</accession>
<dbReference type="RefSeq" id="WP_198718680.1">
    <property type="nucleotide sequence ID" value="NZ_JAEILD010000230.1"/>
</dbReference>
<comment type="caution">
    <text evidence="1">The sequence shown here is derived from an EMBL/GenBank/DDBJ whole genome shotgun (WGS) entry which is preliminary data.</text>
</comment>